<feature type="region of interest" description="Disordered" evidence="1">
    <location>
        <begin position="199"/>
        <end position="226"/>
    </location>
</feature>
<keyword evidence="4" id="KW-1185">Reference proteome</keyword>
<dbReference type="InterPro" id="IPR006119">
    <property type="entry name" value="Resolv_N"/>
</dbReference>
<dbReference type="SUPFAM" id="SSF53041">
    <property type="entry name" value="Resolvase-like"/>
    <property type="match status" value="1"/>
</dbReference>
<dbReference type="Gene3D" id="3.40.50.1390">
    <property type="entry name" value="Resolvase, N-terminal catalytic domain"/>
    <property type="match status" value="1"/>
</dbReference>
<evidence type="ECO:0000313" key="4">
    <source>
        <dbReference type="Proteomes" id="UP000703590"/>
    </source>
</evidence>
<proteinExistence type="predicted"/>
<reference evidence="3 4" key="2">
    <citation type="submission" date="2021-02" db="EMBL/GenBank/DDBJ databases">
        <title>Sulfurospirillum tamanensis sp. nov.</title>
        <authorList>
            <person name="Frolova A."/>
            <person name="Merkel A."/>
            <person name="Slobodkin A."/>
        </authorList>
    </citation>
    <scope>NUCLEOTIDE SEQUENCE [LARGE SCALE GENOMIC DNA]</scope>
    <source>
        <strain evidence="3 4">T05b</strain>
    </source>
</reference>
<accession>A0ABS2WR22</accession>
<sequence length="226" mass="25487">MAIILLKNMTKKVNIIEQQQHVLKYAATHGIPIHSTEIETSDASLVLEDRKEFKGFLRSLNNNETLLVYDVWALSTHVDELAKVFECLLKRDITLHVCHTEEIVSSSLSALNALSVLVRIREEGIHPKEQASQGRPKGRMSQSKFDTYRAKVIEYLEEGISVSEIAKLLHVSRSSLKDYINSRGLKELAKTKKKLLYATPTKQPTKEKKPEKECELIAQPPLGGNA</sequence>
<evidence type="ECO:0000256" key="1">
    <source>
        <dbReference type="SAM" id="MobiDB-lite"/>
    </source>
</evidence>
<name>A0ABS2WR22_9BACT</name>
<dbReference type="Proteomes" id="UP000703590">
    <property type="component" value="Unassembled WGS sequence"/>
</dbReference>
<dbReference type="SUPFAM" id="SSF88659">
    <property type="entry name" value="Sigma3 and sigma4 domains of RNA polymerase sigma factors"/>
    <property type="match status" value="1"/>
</dbReference>
<protein>
    <submittedName>
        <fullName evidence="3">Recombinase family protein</fullName>
    </submittedName>
</protein>
<dbReference type="SMART" id="SM00857">
    <property type="entry name" value="Resolvase"/>
    <property type="match status" value="1"/>
</dbReference>
<dbReference type="Pfam" id="PF13384">
    <property type="entry name" value="HTH_23"/>
    <property type="match status" value="1"/>
</dbReference>
<feature type="compositionally biased region" description="Basic and acidic residues" evidence="1">
    <location>
        <begin position="204"/>
        <end position="215"/>
    </location>
</feature>
<feature type="domain" description="Resolvase/invertase-type recombinase catalytic" evidence="2">
    <location>
        <begin position="2"/>
        <end position="126"/>
    </location>
</feature>
<gene>
    <name evidence="3" type="ORF">JWV37_04525</name>
</gene>
<evidence type="ECO:0000313" key="3">
    <source>
        <dbReference type="EMBL" id="MBN2964040.1"/>
    </source>
</evidence>
<reference evidence="4" key="1">
    <citation type="submission" date="2021-02" db="EMBL/GenBank/DDBJ databases">
        <title>Sulfurospirillum tamanensis sp. nov.</title>
        <authorList>
            <person name="Merkel A.Y."/>
        </authorList>
    </citation>
    <scope>NUCLEOTIDE SEQUENCE [LARGE SCALE GENOMIC DNA]</scope>
    <source>
        <strain evidence="4">T05b</strain>
    </source>
</reference>
<organism evidence="3 4">
    <name type="scientific">Sulfurospirillum tamanense</name>
    <dbReference type="NCBI Taxonomy" id="2813362"/>
    <lineage>
        <taxon>Bacteria</taxon>
        <taxon>Pseudomonadati</taxon>
        <taxon>Campylobacterota</taxon>
        <taxon>Epsilonproteobacteria</taxon>
        <taxon>Campylobacterales</taxon>
        <taxon>Sulfurospirillaceae</taxon>
        <taxon>Sulfurospirillum</taxon>
    </lineage>
</organism>
<dbReference type="InterPro" id="IPR013324">
    <property type="entry name" value="RNA_pol_sigma_r3/r4-like"/>
</dbReference>
<dbReference type="InterPro" id="IPR036162">
    <property type="entry name" value="Resolvase-like_N_sf"/>
</dbReference>
<dbReference type="EMBL" id="JAFHKK010000007">
    <property type="protein sequence ID" value="MBN2964040.1"/>
    <property type="molecule type" value="Genomic_DNA"/>
</dbReference>
<comment type="caution">
    <text evidence="3">The sequence shown here is derived from an EMBL/GenBank/DDBJ whole genome shotgun (WGS) entry which is preliminary data.</text>
</comment>
<reference evidence="3 4" key="3">
    <citation type="submission" date="2021-02" db="EMBL/GenBank/DDBJ databases">
        <authorList>
            <person name="Merkel A.Y."/>
        </authorList>
    </citation>
    <scope>NUCLEOTIDE SEQUENCE [LARGE SCALE GENOMIC DNA]</scope>
    <source>
        <strain evidence="3 4">T05b</strain>
    </source>
</reference>
<dbReference type="RefSeq" id="WP_205458591.1">
    <property type="nucleotide sequence ID" value="NZ_JAFHKK010000007.1"/>
</dbReference>
<evidence type="ECO:0000259" key="2">
    <source>
        <dbReference type="SMART" id="SM00857"/>
    </source>
</evidence>
<dbReference type="Pfam" id="PF00239">
    <property type="entry name" value="Resolvase"/>
    <property type="match status" value="1"/>
</dbReference>